<organism evidence="4 5">
    <name type="scientific">Hyunsoonleella aquatilis</name>
    <dbReference type="NCBI Taxonomy" id="2762758"/>
    <lineage>
        <taxon>Bacteria</taxon>
        <taxon>Pseudomonadati</taxon>
        <taxon>Bacteroidota</taxon>
        <taxon>Flavobacteriia</taxon>
        <taxon>Flavobacteriales</taxon>
        <taxon>Flavobacteriaceae</taxon>
    </lineage>
</organism>
<name>A0A923HFL0_9FLAO</name>
<dbReference type="InterPro" id="IPR001296">
    <property type="entry name" value="Glyco_trans_1"/>
</dbReference>
<dbReference type="SUPFAM" id="SSF53756">
    <property type="entry name" value="UDP-Glycosyltransferase/glycogen phosphorylase"/>
    <property type="match status" value="1"/>
</dbReference>
<dbReference type="AlphaFoldDB" id="A0A923HFL0"/>
<evidence type="ECO:0000259" key="3">
    <source>
        <dbReference type="Pfam" id="PF00534"/>
    </source>
</evidence>
<dbReference type="RefSeq" id="WP_186561412.1">
    <property type="nucleotide sequence ID" value="NZ_JACNMF010000002.1"/>
</dbReference>
<gene>
    <name evidence="4" type="ORF">H7U19_08750</name>
</gene>
<evidence type="ECO:0000313" key="5">
    <source>
        <dbReference type="Proteomes" id="UP000656244"/>
    </source>
</evidence>
<dbReference type="GO" id="GO:0016757">
    <property type="term" value="F:glycosyltransferase activity"/>
    <property type="evidence" value="ECO:0007669"/>
    <property type="project" value="UniProtKB-KW"/>
</dbReference>
<evidence type="ECO:0000313" key="4">
    <source>
        <dbReference type="EMBL" id="MBC3758490.1"/>
    </source>
</evidence>
<keyword evidence="1" id="KW-0328">Glycosyltransferase</keyword>
<keyword evidence="5" id="KW-1185">Reference proteome</keyword>
<dbReference type="CDD" id="cd03794">
    <property type="entry name" value="GT4_WbuB-like"/>
    <property type="match status" value="1"/>
</dbReference>
<keyword evidence="2" id="KW-0808">Transferase</keyword>
<comment type="caution">
    <text evidence="4">The sequence shown here is derived from an EMBL/GenBank/DDBJ whole genome shotgun (WGS) entry which is preliminary data.</text>
</comment>
<dbReference type="Gene3D" id="3.40.50.2000">
    <property type="entry name" value="Glycogen Phosphorylase B"/>
    <property type="match status" value="2"/>
</dbReference>
<sequence>MVKKKICIVRAGDVTFISRIHRTALALQERGNYDVTIVSITPRDNLKRRDYPYQMNYIDIKARAIRSSIFSVLRIVEGLIKLFFSALKQKADLYIAIGIEDLVIIYFVTKLTGAKFIYSANELEGDRKRASNLKLNQKLNNVVIKVERFILKKAECVIAADIERAKLMERWYKLDKVDVVRNVPIPEEIAESDLIRKKLNIPEDQKVLLYQGLLASGRGLEVAIEACSKIKSDNSHLVFLGFITDSYKEKLVRLARENNLDRFHILPPVPWRELLFWTKSADISLALIENVSISYYLAAPNKLYESIMVGIPYIASDFPEIRHVQRVAKSGILVDPENVNEISKAIDKLISNSFYYKQCIENSRQARHVFNWNNEKIKLLNIVDRILLA</sequence>
<feature type="domain" description="Glycosyl transferase family 1" evidence="3">
    <location>
        <begin position="193"/>
        <end position="365"/>
    </location>
</feature>
<reference evidence="4" key="1">
    <citation type="submission" date="2020-08" db="EMBL/GenBank/DDBJ databases">
        <title>Hyunsoonleella sp. strain SJ7 genome sequencing and assembly.</title>
        <authorList>
            <person name="Kim I."/>
        </authorList>
    </citation>
    <scope>NUCLEOTIDE SEQUENCE</scope>
    <source>
        <strain evidence="4">SJ7</strain>
    </source>
</reference>
<accession>A0A923HFL0</accession>
<dbReference type="EMBL" id="JACNMF010000002">
    <property type="protein sequence ID" value="MBC3758490.1"/>
    <property type="molecule type" value="Genomic_DNA"/>
</dbReference>
<dbReference type="PANTHER" id="PTHR12526:SF629">
    <property type="entry name" value="TEICHURONIC ACID BIOSYNTHESIS GLYCOSYLTRANSFERASE TUAH-RELATED"/>
    <property type="match status" value="1"/>
</dbReference>
<dbReference type="Pfam" id="PF00534">
    <property type="entry name" value="Glycos_transf_1"/>
    <property type="match status" value="1"/>
</dbReference>
<protein>
    <submittedName>
        <fullName evidence="4">Glycosyltransferase family 4 protein</fullName>
    </submittedName>
</protein>
<proteinExistence type="predicted"/>
<evidence type="ECO:0000256" key="1">
    <source>
        <dbReference type="ARBA" id="ARBA00022676"/>
    </source>
</evidence>
<evidence type="ECO:0000256" key="2">
    <source>
        <dbReference type="ARBA" id="ARBA00022679"/>
    </source>
</evidence>
<dbReference type="Proteomes" id="UP000656244">
    <property type="component" value="Unassembled WGS sequence"/>
</dbReference>
<dbReference type="PANTHER" id="PTHR12526">
    <property type="entry name" value="GLYCOSYLTRANSFERASE"/>
    <property type="match status" value="1"/>
</dbReference>